<protein>
    <submittedName>
        <fullName evidence="2">Uncharacterized protein</fullName>
    </submittedName>
</protein>
<dbReference type="PATRIC" id="fig|1121326.3.peg.3564"/>
<reference evidence="2 3" key="1">
    <citation type="submission" date="2016-04" db="EMBL/GenBank/DDBJ databases">
        <title>Genome sequence of Clostridium magnum DSM 2767.</title>
        <authorList>
            <person name="Poehlein A."/>
            <person name="Uhlig R."/>
            <person name="Fischer R."/>
            <person name="Bahl H."/>
            <person name="Daniel R."/>
        </authorList>
    </citation>
    <scope>NUCLEOTIDE SEQUENCE [LARGE SCALE GENOMIC DNA]</scope>
    <source>
        <strain evidence="2 3">DSM 2767</strain>
    </source>
</reference>
<evidence type="ECO:0000313" key="2">
    <source>
        <dbReference type="EMBL" id="KZL91763.1"/>
    </source>
</evidence>
<sequence>MVKGLEEFNEDQFMPRMKNTNKNKQIAFNTPKYATAKNKTKNMKSSVNPEAIIPLDDNDEF</sequence>
<proteinExistence type="predicted"/>
<dbReference type="RefSeq" id="WP_066624955.1">
    <property type="nucleotide sequence ID" value="NZ_FQXL01000043.1"/>
</dbReference>
<comment type="caution">
    <text evidence="2">The sequence shown here is derived from an EMBL/GenBank/DDBJ whole genome shotgun (WGS) entry which is preliminary data.</text>
</comment>
<dbReference type="AlphaFoldDB" id="A0A162SRA8"/>
<dbReference type="Proteomes" id="UP000076603">
    <property type="component" value="Unassembled WGS sequence"/>
</dbReference>
<keyword evidence="3" id="KW-1185">Reference proteome</keyword>
<accession>A0A162SRA8</accession>
<gene>
    <name evidence="2" type="ORF">CLMAG_35220</name>
</gene>
<name>A0A162SRA8_9CLOT</name>
<evidence type="ECO:0000313" key="3">
    <source>
        <dbReference type="Proteomes" id="UP000076603"/>
    </source>
</evidence>
<evidence type="ECO:0000256" key="1">
    <source>
        <dbReference type="SAM" id="MobiDB-lite"/>
    </source>
</evidence>
<dbReference type="EMBL" id="LWAE01000003">
    <property type="protein sequence ID" value="KZL91763.1"/>
    <property type="molecule type" value="Genomic_DNA"/>
</dbReference>
<organism evidence="2 3">
    <name type="scientific">Clostridium magnum DSM 2767</name>
    <dbReference type="NCBI Taxonomy" id="1121326"/>
    <lineage>
        <taxon>Bacteria</taxon>
        <taxon>Bacillati</taxon>
        <taxon>Bacillota</taxon>
        <taxon>Clostridia</taxon>
        <taxon>Eubacteriales</taxon>
        <taxon>Clostridiaceae</taxon>
        <taxon>Clostridium</taxon>
    </lineage>
</organism>
<feature type="compositionally biased region" description="Polar residues" evidence="1">
    <location>
        <begin position="18"/>
        <end position="28"/>
    </location>
</feature>
<feature type="region of interest" description="Disordered" evidence="1">
    <location>
        <begin position="1"/>
        <end position="61"/>
    </location>
</feature>